<dbReference type="CDD" id="cd12186">
    <property type="entry name" value="LDH"/>
    <property type="match status" value="1"/>
</dbReference>
<dbReference type="Pfam" id="PF02826">
    <property type="entry name" value="2-Hacid_dh_C"/>
    <property type="match status" value="1"/>
</dbReference>
<keyword evidence="3" id="KW-0560">Oxidoreductase</keyword>
<sequence length="333" mass="36391">MKIIMYSVRSEEQPFIDIYAAAHPDLQIETHAEVLTQENIEWAKGSDAVCILPRGPVTRDMFARLHAFGIHIFATRSVGYETFDLVAAREFGITITNVPSYSPSAIAEFAVALTLDLFRNTRSLYRRVEQQNFVWQGLMGREINGQTVGIVGTGHIGAVAAKAFAGFGAQVIAYDKYPKAELSESGLLTYVDSLDELFAAADIISFHCPLTPENTGCVNDDSIKLMKDGVHIINTARGKLIDSKALLAGLRSGKVAGAALDVYDNEAPYYGQDWNGKEIEDETLNAFLAMDNVLITPHVAFYTHVAIQNMVDIALNSVLEVAQTGTSRNIVQG</sequence>
<dbReference type="FunCoup" id="A0A5R8Q879">
    <property type="interactions" value="170"/>
</dbReference>
<proteinExistence type="inferred from homology"/>
<protein>
    <submittedName>
        <fullName evidence="6">D-2-hydroxyacid dehydrogenase</fullName>
    </submittedName>
</protein>
<feature type="domain" description="D-isomer specific 2-hydroxyacid dehydrogenase NAD-binding" evidence="5">
    <location>
        <begin position="111"/>
        <end position="300"/>
    </location>
</feature>
<dbReference type="AlphaFoldDB" id="A0A5R8Q879"/>
<keyword evidence="7" id="KW-1185">Reference proteome</keyword>
<organism evidence="6 7">
    <name type="scientific">Culicoidibacter larvae</name>
    <dbReference type="NCBI Taxonomy" id="2579976"/>
    <lineage>
        <taxon>Bacteria</taxon>
        <taxon>Bacillati</taxon>
        <taxon>Bacillota</taxon>
        <taxon>Culicoidibacteria</taxon>
        <taxon>Culicoidibacterales</taxon>
        <taxon>Culicoidibacteraceae</taxon>
        <taxon>Culicoidibacter</taxon>
    </lineage>
</organism>
<dbReference type="InterPro" id="IPR058205">
    <property type="entry name" value="D-LDH-like"/>
</dbReference>
<evidence type="ECO:0000313" key="7">
    <source>
        <dbReference type="Proteomes" id="UP000306912"/>
    </source>
</evidence>
<feature type="domain" description="D-isomer specific 2-hydroxyacid dehydrogenase catalytic" evidence="4">
    <location>
        <begin position="8"/>
        <end position="331"/>
    </location>
</feature>
<gene>
    <name evidence="6" type="ORF">FEZ08_10285</name>
</gene>
<accession>A0A5R8Q879</accession>
<dbReference type="EMBL" id="VBWP01000010">
    <property type="protein sequence ID" value="TLG71787.1"/>
    <property type="molecule type" value="Genomic_DNA"/>
</dbReference>
<dbReference type="Pfam" id="PF00389">
    <property type="entry name" value="2-Hacid_dh"/>
    <property type="match status" value="1"/>
</dbReference>
<evidence type="ECO:0000259" key="4">
    <source>
        <dbReference type="Pfam" id="PF00389"/>
    </source>
</evidence>
<evidence type="ECO:0000256" key="1">
    <source>
        <dbReference type="ARBA" id="ARBA00005854"/>
    </source>
</evidence>
<dbReference type="InterPro" id="IPR006139">
    <property type="entry name" value="D-isomer_2_OHA_DH_cat_dom"/>
</dbReference>
<dbReference type="GO" id="GO:0051287">
    <property type="term" value="F:NAD binding"/>
    <property type="evidence" value="ECO:0007669"/>
    <property type="project" value="InterPro"/>
</dbReference>
<dbReference type="InterPro" id="IPR006140">
    <property type="entry name" value="D-isomer_DH_NAD-bd"/>
</dbReference>
<dbReference type="InParanoid" id="A0A5R8Q879"/>
<dbReference type="PANTHER" id="PTHR43026">
    <property type="entry name" value="2-HYDROXYACID DEHYDROGENASE HOMOLOG 1-RELATED"/>
    <property type="match status" value="1"/>
</dbReference>
<reference evidence="6 7" key="1">
    <citation type="submission" date="2019-05" db="EMBL/GenBank/DDBJ databases">
        <title>Culicoidintestinum kansasii gen. nov., sp. nov. from the gastrointestinal tract of the biting midge, Culicoides sonorensis.</title>
        <authorList>
            <person name="Neupane S."/>
            <person name="Ghosh A."/>
            <person name="Gunther S."/>
            <person name="Martin K."/>
            <person name="Zurek L."/>
        </authorList>
    </citation>
    <scope>NUCLEOTIDE SEQUENCE [LARGE SCALE GENOMIC DNA]</scope>
    <source>
        <strain evidence="6 7">CS-1</strain>
    </source>
</reference>
<comment type="similarity">
    <text evidence="1 3">Belongs to the D-isomer specific 2-hydroxyacid dehydrogenase family.</text>
</comment>
<dbReference type="InterPro" id="IPR036291">
    <property type="entry name" value="NAD(P)-bd_dom_sf"/>
</dbReference>
<comment type="caution">
    <text evidence="6">The sequence shown here is derived from an EMBL/GenBank/DDBJ whole genome shotgun (WGS) entry which is preliminary data.</text>
</comment>
<dbReference type="RefSeq" id="WP_138192062.1">
    <property type="nucleotide sequence ID" value="NZ_VBWP01000010.1"/>
</dbReference>
<dbReference type="SUPFAM" id="SSF51735">
    <property type="entry name" value="NAD(P)-binding Rossmann-fold domains"/>
    <property type="match status" value="1"/>
</dbReference>
<dbReference type="Gene3D" id="3.40.50.720">
    <property type="entry name" value="NAD(P)-binding Rossmann-like Domain"/>
    <property type="match status" value="2"/>
</dbReference>
<keyword evidence="2" id="KW-0520">NAD</keyword>
<dbReference type="PANTHER" id="PTHR43026:SF1">
    <property type="entry name" value="2-HYDROXYACID DEHYDROGENASE HOMOLOG 1-RELATED"/>
    <property type="match status" value="1"/>
</dbReference>
<name>A0A5R8Q879_9FIRM</name>
<dbReference type="OrthoDB" id="9805416at2"/>
<dbReference type="SUPFAM" id="SSF52283">
    <property type="entry name" value="Formate/glycerate dehydrogenase catalytic domain-like"/>
    <property type="match status" value="1"/>
</dbReference>
<evidence type="ECO:0000259" key="5">
    <source>
        <dbReference type="Pfam" id="PF02826"/>
    </source>
</evidence>
<dbReference type="PROSITE" id="PS00065">
    <property type="entry name" value="D_2_HYDROXYACID_DH_1"/>
    <property type="match status" value="1"/>
</dbReference>
<dbReference type="InterPro" id="IPR029752">
    <property type="entry name" value="D-isomer_DH_CS1"/>
</dbReference>
<dbReference type="Proteomes" id="UP000306912">
    <property type="component" value="Unassembled WGS sequence"/>
</dbReference>
<dbReference type="GO" id="GO:0008720">
    <property type="term" value="F:D-lactate dehydrogenase (NAD+) activity"/>
    <property type="evidence" value="ECO:0007669"/>
    <property type="project" value="TreeGrafter"/>
</dbReference>
<evidence type="ECO:0000256" key="2">
    <source>
        <dbReference type="ARBA" id="ARBA00023027"/>
    </source>
</evidence>
<evidence type="ECO:0000256" key="3">
    <source>
        <dbReference type="RuleBase" id="RU003719"/>
    </source>
</evidence>
<evidence type="ECO:0000313" key="6">
    <source>
        <dbReference type="EMBL" id="TLG71787.1"/>
    </source>
</evidence>